<dbReference type="InterPro" id="IPR016181">
    <property type="entry name" value="Acyl_CoA_acyltransferase"/>
</dbReference>
<dbReference type="HOGENOM" id="CLU_085486_2_0_1"/>
<dbReference type="FunCoup" id="A7RKX2">
    <property type="interactions" value="805"/>
</dbReference>
<gene>
    <name evidence="5" type="ORF">NEMVEDRAFT_v1g239008</name>
</gene>
<keyword evidence="3" id="KW-0688">Ribosomal frameshifting</keyword>
<dbReference type="InParanoid" id="A7RKX2"/>
<protein>
    <recommendedName>
        <fullName evidence="2">Ornithine decarboxylase antizyme</fullName>
    </recommendedName>
</protein>
<dbReference type="AlphaFoldDB" id="A7RKX2"/>
<accession>A7RKX2</accession>
<sequence length="203" mass="23044">MCGSQLVTISPHKEKENQDPRQKFPGKSSKQPWSHQCIVSITCDTGWSGIPDVRFDEASSIDGDGGGEDSEDDNISFYTLFLGKEDDLKECSPPHQIQFFCFHLKTGDHEVAEWSAAHTKNCLYVQVPEGEIPQGSKECFISLLEYAEEKLGCSHVFICLRKAREDRVPLMRTFMFMGFETVVPGHFLCPKNEDYIFMAYTIE</sequence>
<name>A7RKX2_NEMVE</name>
<dbReference type="STRING" id="45351.A7RKX2"/>
<evidence type="ECO:0000256" key="4">
    <source>
        <dbReference type="SAM" id="MobiDB-lite"/>
    </source>
</evidence>
<dbReference type="Pfam" id="PF02100">
    <property type="entry name" value="ODC_AZ"/>
    <property type="match status" value="1"/>
</dbReference>
<feature type="compositionally biased region" description="Basic and acidic residues" evidence="4">
    <location>
        <begin position="11"/>
        <end position="22"/>
    </location>
</feature>
<keyword evidence="6" id="KW-1185">Reference proteome</keyword>
<dbReference type="GO" id="GO:0005737">
    <property type="term" value="C:cytoplasm"/>
    <property type="evidence" value="ECO:0000318"/>
    <property type="project" value="GO_Central"/>
</dbReference>
<dbReference type="PANTHER" id="PTHR10279:SF10">
    <property type="entry name" value="ORNITHINE DECARBOXYLASE ANTIZYME"/>
    <property type="match status" value="1"/>
</dbReference>
<feature type="region of interest" description="Disordered" evidence="4">
    <location>
        <begin position="1"/>
        <end position="31"/>
    </location>
</feature>
<dbReference type="InterPro" id="IPR038581">
    <property type="entry name" value="ODC_AZ_sf"/>
</dbReference>
<reference evidence="5 6" key="1">
    <citation type="journal article" date="2007" name="Science">
        <title>Sea anemone genome reveals ancestral eumetazoan gene repertoire and genomic organization.</title>
        <authorList>
            <person name="Putnam N.H."/>
            <person name="Srivastava M."/>
            <person name="Hellsten U."/>
            <person name="Dirks B."/>
            <person name="Chapman J."/>
            <person name="Salamov A."/>
            <person name="Terry A."/>
            <person name="Shapiro H."/>
            <person name="Lindquist E."/>
            <person name="Kapitonov V.V."/>
            <person name="Jurka J."/>
            <person name="Genikhovich G."/>
            <person name="Grigoriev I.V."/>
            <person name="Lucas S.M."/>
            <person name="Steele R.E."/>
            <person name="Finnerty J.R."/>
            <person name="Technau U."/>
            <person name="Martindale M.Q."/>
            <person name="Rokhsar D.S."/>
        </authorList>
    </citation>
    <scope>NUCLEOTIDE SEQUENCE [LARGE SCALE GENOMIC DNA]</scope>
    <source>
        <strain evidence="6">CH2 X CH6</strain>
    </source>
</reference>
<dbReference type="PROSITE" id="PS01337">
    <property type="entry name" value="ODC_AZ"/>
    <property type="match status" value="1"/>
</dbReference>
<evidence type="ECO:0000256" key="3">
    <source>
        <dbReference type="ARBA" id="ARBA00022758"/>
    </source>
</evidence>
<evidence type="ECO:0000256" key="2">
    <source>
        <dbReference type="ARBA" id="ARBA00017712"/>
    </source>
</evidence>
<organism evidence="5 6">
    <name type="scientific">Nematostella vectensis</name>
    <name type="common">Starlet sea anemone</name>
    <dbReference type="NCBI Taxonomy" id="45351"/>
    <lineage>
        <taxon>Eukaryota</taxon>
        <taxon>Metazoa</taxon>
        <taxon>Cnidaria</taxon>
        <taxon>Anthozoa</taxon>
        <taxon>Hexacorallia</taxon>
        <taxon>Actiniaria</taxon>
        <taxon>Edwardsiidae</taxon>
        <taxon>Nematostella</taxon>
    </lineage>
</organism>
<evidence type="ECO:0000313" key="5">
    <source>
        <dbReference type="EMBL" id="EDO47835.1"/>
    </source>
</evidence>
<dbReference type="PhylomeDB" id="A7RKX2"/>
<dbReference type="GO" id="GO:0008073">
    <property type="term" value="F:ornithine decarboxylase inhibitor activity"/>
    <property type="evidence" value="ECO:0000318"/>
    <property type="project" value="GO_Central"/>
</dbReference>
<dbReference type="Proteomes" id="UP000001593">
    <property type="component" value="Unassembled WGS sequence"/>
</dbReference>
<dbReference type="EMBL" id="DS469517">
    <property type="protein sequence ID" value="EDO47835.1"/>
    <property type="molecule type" value="Genomic_DNA"/>
</dbReference>
<comment type="similarity">
    <text evidence="1">Belongs to the ODC antizyme family.</text>
</comment>
<dbReference type="SUPFAM" id="SSF55729">
    <property type="entry name" value="Acyl-CoA N-acyltransferases (Nat)"/>
    <property type="match status" value="1"/>
</dbReference>
<evidence type="ECO:0000313" key="6">
    <source>
        <dbReference type="Proteomes" id="UP000001593"/>
    </source>
</evidence>
<proteinExistence type="inferred from homology"/>
<evidence type="ECO:0000256" key="1">
    <source>
        <dbReference type="ARBA" id="ARBA00008796"/>
    </source>
</evidence>
<dbReference type="InterPro" id="IPR002993">
    <property type="entry name" value="ODC_AZ"/>
</dbReference>
<dbReference type="GO" id="GO:0005634">
    <property type="term" value="C:nucleus"/>
    <property type="evidence" value="ECO:0000318"/>
    <property type="project" value="GO_Central"/>
</dbReference>
<dbReference type="Gene3D" id="3.40.630.60">
    <property type="match status" value="1"/>
</dbReference>
<dbReference type="eggNOG" id="KOG4387">
    <property type="taxonomic scope" value="Eukaryota"/>
</dbReference>
<dbReference type="OMA" id="MRTFMFM"/>
<dbReference type="PANTHER" id="PTHR10279">
    <property type="entry name" value="ORNITHINE DECARBOXYLASE ANTIZYME"/>
    <property type="match status" value="1"/>
</dbReference>
<dbReference type="GO" id="GO:0075523">
    <property type="term" value="P:viral translational frameshifting"/>
    <property type="evidence" value="ECO:0007669"/>
    <property type="project" value="UniProtKB-KW"/>
</dbReference>